<evidence type="ECO:0000313" key="1">
    <source>
        <dbReference type="EMBL" id="MBF9221393.1"/>
    </source>
</evidence>
<sequence length="135" mass="14311">MSDTTMLPEEAPGLADQFAARLALRDNPGPPPPPSQAPEAIAARVAAWLGAHHDVGNRRGRASLSAMLLVLVQQPEAATAALQAASGLGPRMAARATRRLEALGLTEWFYRSRTRFHRLTRAGEDALLPVVAGTA</sequence>
<gene>
    <name evidence="1" type="ORF">I2H31_09785</name>
</gene>
<dbReference type="Proteomes" id="UP000618931">
    <property type="component" value="Unassembled WGS sequence"/>
</dbReference>
<dbReference type="InterPro" id="IPR036390">
    <property type="entry name" value="WH_DNA-bd_sf"/>
</dbReference>
<name>A0ABS0I385_9BACT</name>
<dbReference type="SUPFAM" id="SSF46785">
    <property type="entry name" value="Winged helix' DNA-binding domain"/>
    <property type="match status" value="1"/>
</dbReference>
<dbReference type="RefSeq" id="WP_196292838.1">
    <property type="nucleotide sequence ID" value="NZ_JADQDM010000003.1"/>
</dbReference>
<comment type="caution">
    <text evidence="1">The sequence shown here is derived from an EMBL/GenBank/DDBJ whole genome shotgun (WGS) entry which is preliminary data.</text>
</comment>
<evidence type="ECO:0008006" key="3">
    <source>
        <dbReference type="Google" id="ProtNLM"/>
    </source>
</evidence>
<keyword evidence="2" id="KW-1185">Reference proteome</keyword>
<dbReference type="EMBL" id="JADQDM010000003">
    <property type="protein sequence ID" value="MBF9221393.1"/>
    <property type="molecule type" value="Genomic_DNA"/>
</dbReference>
<protein>
    <recommendedName>
        <fullName evidence="3">MarR family transcriptional regulator</fullName>
    </recommendedName>
</protein>
<accession>A0ABS0I385</accession>
<proteinExistence type="predicted"/>
<organism evidence="1 2">
    <name type="scientific">Hymenobacter ruricola</name>
    <dbReference type="NCBI Taxonomy" id="2791023"/>
    <lineage>
        <taxon>Bacteria</taxon>
        <taxon>Pseudomonadati</taxon>
        <taxon>Bacteroidota</taxon>
        <taxon>Cytophagia</taxon>
        <taxon>Cytophagales</taxon>
        <taxon>Hymenobacteraceae</taxon>
        <taxon>Hymenobacter</taxon>
    </lineage>
</organism>
<reference evidence="1 2" key="1">
    <citation type="submission" date="2020-11" db="EMBL/GenBank/DDBJ databases">
        <authorList>
            <person name="Kim M.K."/>
        </authorList>
    </citation>
    <scope>NUCLEOTIDE SEQUENCE [LARGE SCALE GENOMIC DNA]</scope>
    <source>
        <strain evidence="1 2">BT662</strain>
    </source>
</reference>
<evidence type="ECO:0000313" key="2">
    <source>
        <dbReference type="Proteomes" id="UP000618931"/>
    </source>
</evidence>